<gene>
    <name evidence="1" type="ORF">S12H4_11631</name>
</gene>
<organism evidence="1">
    <name type="scientific">marine sediment metagenome</name>
    <dbReference type="NCBI Taxonomy" id="412755"/>
    <lineage>
        <taxon>unclassified sequences</taxon>
        <taxon>metagenomes</taxon>
        <taxon>ecological metagenomes</taxon>
    </lineage>
</organism>
<proteinExistence type="predicted"/>
<dbReference type="AlphaFoldDB" id="X1R9S3"/>
<name>X1R9S3_9ZZZZ</name>
<feature type="non-terminal residue" evidence="1">
    <location>
        <position position="87"/>
    </location>
</feature>
<comment type="caution">
    <text evidence="1">The sequence shown here is derived from an EMBL/GenBank/DDBJ whole genome shotgun (WGS) entry which is preliminary data.</text>
</comment>
<dbReference type="EMBL" id="BARW01005278">
    <property type="protein sequence ID" value="GAI77457.1"/>
    <property type="molecule type" value="Genomic_DNA"/>
</dbReference>
<reference evidence="1" key="1">
    <citation type="journal article" date="2014" name="Front. Microbiol.">
        <title>High frequency of phylogenetically diverse reductive dehalogenase-homologous genes in deep subseafloor sedimentary metagenomes.</title>
        <authorList>
            <person name="Kawai M."/>
            <person name="Futagami T."/>
            <person name="Toyoda A."/>
            <person name="Takaki Y."/>
            <person name="Nishi S."/>
            <person name="Hori S."/>
            <person name="Arai W."/>
            <person name="Tsubouchi T."/>
            <person name="Morono Y."/>
            <person name="Uchiyama I."/>
            <person name="Ito T."/>
            <person name="Fujiyama A."/>
            <person name="Inagaki F."/>
            <person name="Takami H."/>
        </authorList>
    </citation>
    <scope>NUCLEOTIDE SEQUENCE</scope>
    <source>
        <strain evidence="1">Expedition CK06-06</strain>
    </source>
</reference>
<accession>X1R9S3</accession>
<protein>
    <submittedName>
        <fullName evidence="1">Uncharacterized protein</fullName>
    </submittedName>
</protein>
<sequence>MKPEDCPIGLDKVHCQNCYFWRDGKCDYDAIIREYSKKREGLFRVSGNNKGLTCPFEPIVCQRGYCDDCETYHDWQKLGEILVICAW</sequence>
<evidence type="ECO:0000313" key="1">
    <source>
        <dbReference type="EMBL" id="GAI77457.1"/>
    </source>
</evidence>